<comment type="caution">
    <text evidence="1">The sequence shown here is derived from an EMBL/GenBank/DDBJ whole genome shotgun (WGS) entry which is preliminary data.</text>
</comment>
<protein>
    <submittedName>
        <fullName evidence="1">Hypothetical_protein</fullName>
    </submittedName>
</protein>
<evidence type="ECO:0000313" key="1">
    <source>
        <dbReference type="EMBL" id="CAL6030664.1"/>
    </source>
</evidence>
<evidence type="ECO:0000313" key="2">
    <source>
        <dbReference type="Proteomes" id="UP001642409"/>
    </source>
</evidence>
<proteinExistence type="predicted"/>
<dbReference type="Proteomes" id="UP001642409">
    <property type="component" value="Unassembled WGS sequence"/>
</dbReference>
<dbReference type="EMBL" id="CAXDID020000117">
    <property type="protein sequence ID" value="CAL6030664.1"/>
    <property type="molecule type" value="Genomic_DNA"/>
</dbReference>
<keyword evidence="2" id="KW-1185">Reference proteome</keyword>
<accession>A0ABP1J5Z7</accession>
<sequence>MQNELNGFQFTHQQSEWAPDNKLKNKFFKIFVQSHSCVCLTNARLFSAHEVQQMSLDNKVLKRARFSPNEIKSTQYAESRHSSFLIPSSQLIMQIYLKKTFGNNFGWHQGCKHKVVNNCQNCC</sequence>
<organism evidence="1 2">
    <name type="scientific">Hexamita inflata</name>
    <dbReference type="NCBI Taxonomy" id="28002"/>
    <lineage>
        <taxon>Eukaryota</taxon>
        <taxon>Metamonada</taxon>
        <taxon>Diplomonadida</taxon>
        <taxon>Hexamitidae</taxon>
        <taxon>Hexamitinae</taxon>
        <taxon>Hexamita</taxon>
    </lineage>
</organism>
<name>A0ABP1J5Z7_9EUKA</name>
<reference evidence="1 2" key="1">
    <citation type="submission" date="2024-07" db="EMBL/GenBank/DDBJ databases">
        <authorList>
            <person name="Akdeniz Z."/>
        </authorList>
    </citation>
    <scope>NUCLEOTIDE SEQUENCE [LARGE SCALE GENOMIC DNA]</scope>
</reference>
<gene>
    <name evidence="1" type="ORF">HINF_LOCUS33541</name>
</gene>